<name>A0A381U0Q9_9ZZZZ</name>
<gene>
    <name evidence="1" type="ORF">METZ01_LOCUS74553</name>
</gene>
<accession>A0A381U0Q9</accession>
<reference evidence="1" key="1">
    <citation type="submission" date="2018-05" db="EMBL/GenBank/DDBJ databases">
        <authorList>
            <person name="Lanie J.A."/>
            <person name="Ng W.-L."/>
            <person name="Kazmierczak K.M."/>
            <person name="Andrzejewski T.M."/>
            <person name="Davidsen T.M."/>
            <person name="Wayne K.J."/>
            <person name="Tettelin H."/>
            <person name="Glass J.I."/>
            <person name="Rusch D."/>
            <person name="Podicherti R."/>
            <person name="Tsui H.-C.T."/>
            <person name="Winkler M.E."/>
        </authorList>
    </citation>
    <scope>NUCLEOTIDE SEQUENCE</scope>
</reference>
<protein>
    <submittedName>
        <fullName evidence="1">Uncharacterized protein</fullName>
    </submittedName>
</protein>
<sequence length="330" mass="35785">VVALFVAPVRAQQTHILVLTGLSGDPAYAEQFHTWATTLIDAATERYELPAEQVTYLGEKTTVDPERVDSRSTRENVEQAFRDIADQAQPSDHVLVLLIGHGSYNSGESRFNLPGRDLTAKDYALLLDLLSAQQVTFVNAATSSGGFIEALSGEGRTVVTATRSGGQWNETVFGGYFVAAFSDAEDESDQNKDGRVSMLEAFEYATAQVARVYESDGRLQTEHALLDDNGDGEGAREPDPLTTDGAMARTLFITAGEGAGLAQLPDDPALRALYLERLELQEQIEALQLTRGGLDDALYQAEMEKLLVAMALKSREIRALEGDEVGPPND</sequence>
<dbReference type="AlphaFoldDB" id="A0A381U0Q9"/>
<feature type="non-terminal residue" evidence="1">
    <location>
        <position position="1"/>
    </location>
</feature>
<proteinExistence type="predicted"/>
<organism evidence="1">
    <name type="scientific">marine metagenome</name>
    <dbReference type="NCBI Taxonomy" id="408172"/>
    <lineage>
        <taxon>unclassified sequences</taxon>
        <taxon>metagenomes</taxon>
        <taxon>ecological metagenomes</taxon>
    </lineage>
</organism>
<dbReference type="EMBL" id="UINC01005497">
    <property type="protein sequence ID" value="SVA21699.1"/>
    <property type="molecule type" value="Genomic_DNA"/>
</dbReference>
<dbReference type="Gene3D" id="3.40.50.1460">
    <property type="match status" value="1"/>
</dbReference>
<evidence type="ECO:0000313" key="1">
    <source>
        <dbReference type="EMBL" id="SVA21699.1"/>
    </source>
</evidence>